<dbReference type="AlphaFoldDB" id="A0AAN9LV63"/>
<reference evidence="8 9" key="1">
    <citation type="submission" date="2024-01" db="EMBL/GenBank/DDBJ databases">
        <title>The genomes of 5 underutilized Papilionoideae crops provide insights into root nodulation and disease resistanc.</title>
        <authorList>
            <person name="Jiang F."/>
        </authorList>
    </citation>
    <scope>NUCLEOTIDE SEQUENCE [LARGE SCALE GENOMIC DNA]</scope>
    <source>
        <strain evidence="8">JINMINGXINNONG_FW02</strain>
        <tissue evidence="8">Leaves</tissue>
    </source>
</reference>
<dbReference type="CDD" id="cd11393">
    <property type="entry name" value="bHLH_AtbHLH_like"/>
    <property type="match status" value="1"/>
</dbReference>
<feature type="domain" description="BHLH" evidence="7">
    <location>
        <begin position="124"/>
        <end position="174"/>
    </location>
</feature>
<dbReference type="SMART" id="SM00353">
    <property type="entry name" value="HLH"/>
    <property type="match status" value="1"/>
</dbReference>
<evidence type="ECO:0000256" key="3">
    <source>
        <dbReference type="ARBA" id="ARBA00023125"/>
    </source>
</evidence>
<keyword evidence="3" id="KW-0238">DNA-binding</keyword>
<organism evidence="8 9">
    <name type="scientific">Phaseolus coccineus</name>
    <name type="common">Scarlet runner bean</name>
    <name type="synonym">Phaseolus multiflorus</name>
    <dbReference type="NCBI Taxonomy" id="3886"/>
    <lineage>
        <taxon>Eukaryota</taxon>
        <taxon>Viridiplantae</taxon>
        <taxon>Streptophyta</taxon>
        <taxon>Embryophyta</taxon>
        <taxon>Tracheophyta</taxon>
        <taxon>Spermatophyta</taxon>
        <taxon>Magnoliopsida</taxon>
        <taxon>eudicotyledons</taxon>
        <taxon>Gunneridae</taxon>
        <taxon>Pentapetalae</taxon>
        <taxon>rosids</taxon>
        <taxon>fabids</taxon>
        <taxon>Fabales</taxon>
        <taxon>Fabaceae</taxon>
        <taxon>Papilionoideae</taxon>
        <taxon>50 kb inversion clade</taxon>
        <taxon>NPAAA clade</taxon>
        <taxon>indigoferoid/millettioid clade</taxon>
        <taxon>Phaseoleae</taxon>
        <taxon>Phaseolus</taxon>
    </lineage>
</organism>
<comment type="subcellular location">
    <subcellularLocation>
        <location evidence="1">Nucleus</location>
    </subcellularLocation>
</comment>
<proteinExistence type="predicted"/>
<evidence type="ECO:0000256" key="6">
    <source>
        <dbReference type="SAM" id="MobiDB-lite"/>
    </source>
</evidence>
<dbReference type="GO" id="GO:0000978">
    <property type="term" value="F:RNA polymerase II cis-regulatory region sequence-specific DNA binding"/>
    <property type="evidence" value="ECO:0007669"/>
    <property type="project" value="TreeGrafter"/>
</dbReference>
<dbReference type="GO" id="GO:0005634">
    <property type="term" value="C:nucleus"/>
    <property type="evidence" value="ECO:0007669"/>
    <property type="project" value="UniProtKB-SubCell"/>
</dbReference>
<accession>A0AAN9LV63</accession>
<dbReference type="EMBL" id="JAYMYR010000009">
    <property type="protein sequence ID" value="KAK7341034.1"/>
    <property type="molecule type" value="Genomic_DNA"/>
</dbReference>
<dbReference type="PANTHER" id="PTHR16223">
    <property type="entry name" value="TRANSCRIPTION FACTOR BHLH83-RELATED"/>
    <property type="match status" value="1"/>
</dbReference>
<dbReference type="Pfam" id="PF00010">
    <property type="entry name" value="HLH"/>
    <property type="match status" value="1"/>
</dbReference>
<feature type="region of interest" description="Disordered" evidence="6">
    <location>
        <begin position="1"/>
        <end position="69"/>
    </location>
</feature>
<feature type="compositionally biased region" description="Acidic residues" evidence="6">
    <location>
        <begin position="27"/>
        <end position="42"/>
    </location>
</feature>
<dbReference type="Gene3D" id="4.10.280.10">
    <property type="entry name" value="Helix-loop-helix DNA-binding domain"/>
    <property type="match status" value="1"/>
</dbReference>
<dbReference type="InterPro" id="IPR036638">
    <property type="entry name" value="HLH_DNA-bd_sf"/>
</dbReference>
<keyword evidence="9" id="KW-1185">Reference proteome</keyword>
<gene>
    <name evidence="8" type="ORF">VNO80_23958</name>
</gene>
<feature type="compositionally biased region" description="Polar residues" evidence="6">
    <location>
        <begin position="46"/>
        <end position="57"/>
    </location>
</feature>
<evidence type="ECO:0000259" key="7">
    <source>
        <dbReference type="PROSITE" id="PS50888"/>
    </source>
</evidence>
<dbReference type="PROSITE" id="PS50888">
    <property type="entry name" value="BHLH"/>
    <property type="match status" value="1"/>
</dbReference>
<protein>
    <recommendedName>
        <fullName evidence="7">BHLH domain-containing protein</fullName>
    </recommendedName>
</protein>
<dbReference type="InterPro" id="IPR045239">
    <property type="entry name" value="bHLH95_bHLH"/>
</dbReference>
<dbReference type="Proteomes" id="UP001374584">
    <property type="component" value="Unassembled WGS sequence"/>
</dbReference>
<dbReference type="InterPro" id="IPR011598">
    <property type="entry name" value="bHLH_dom"/>
</dbReference>
<keyword evidence="4" id="KW-0804">Transcription</keyword>
<name>A0AAN9LV63_PHACN</name>
<keyword evidence="2" id="KW-0805">Transcription regulation</keyword>
<evidence type="ECO:0000313" key="8">
    <source>
        <dbReference type="EMBL" id="KAK7341034.1"/>
    </source>
</evidence>
<evidence type="ECO:0000256" key="4">
    <source>
        <dbReference type="ARBA" id="ARBA00023163"/>
    </source>
</evidence>
<sequence>MQPNSAARLPSFRSTPASWLESVLLKEEEEEEEDQEESEEAEKETLTFTQLLSTIATPSPSRRPRQRQHQNYEIQDYPPTSMPMPIPNPIAPKEPDATPPHIKMDMFMFEDPAAPCRVRAKRGCATHPRSIAERVRRTRISDRIRKLQELVPNMDKQTNTADMLHEAVAYVKFLQKQIESTNGGVNVWFKSKMLTVHAVVGR</sequence>
<evidence type="ECO:0000256" key="5">
    <source>
        <dbReference type="ARBA" id="ARBA00023242"/>
    </source>
</evidence>
<evidence type="ECO:0000256" key="1">
    <source>
        <dbReference type="ARBA" id="ARBA00004123"/>
    </source>
</evidence>
<dbReference type="SUPFAM" id="SSF47459">
    <property type="entry name" value="HLH, helix-loop-helix DNA-binding domain"/>
    <property type="match status" value="1"/>
</dbReference>
<dbReference type="GO" id="GO:0000981">
    <property type="term" value="F:DNA-binding transcription factor activity, RNA polymerase II-specific"/>
    <property type="evidence" value="ECO:0007669"/>
    <property type="project" value="TreeGrafter"/>
</dbReference>
<comment type="caution">
    <text evidence="8">The sequence shown here is derived from an EMBL/GenBank/DDBJ whole genome shotgun (WGS) entry which is preliminary data.</text>
</comment>
<evidence type="ECO:0000313" key="9">
    <source>
        <dbReference type="Proteomes" id="UP001374584"/>
    </source>
</evidence>
<dbReference type="GO" id="GO:0046983">
    <property type="term" value="F:protein dimerization activity"/>
    <property type="evidence" value="ECO:0007669"/>
    <property type="project" value="InterPro"/>
</dbReference>
<dbReference type="InterPro" id="IPR045843">
    <property type="entry name" value="IND-like"/>
</dbReference>
<dbReference type="PANTHER" id="PTHR16223:SF51">
    <property type="entry name" value="TRANSCRIPTION FACTOR BHLH117-RELATED"/>
    <property type="match status" value="1"/>
</dbReference>
<evidence type="ECO:0000256" key="2">
    <source>
        <dbReference type="ARBA" id="ARBA00023015"/>
    </source>
</evidence>
<keyword evidence="5" id="KW-0539">Nucleus</keyword>